<dbReference type="CDD" id="cd00757">
    <property type="entry name" value="ThiF_MoeB_HesA_family"/>
    <property type="match status" value="1"/>
</dbReference>
<name>A0A832E9T3_9BACT</name>
<dbReference type="EMBL" id="DSTK01000013">
    <property type="protein sequence ID" value="HFK96547.1"/>
    <property type="molecule type" value="Genomic_DNA"/>
</dbReference>
<organism evidence="2">
    <name type="scientific">Desulfacinum infernum</name>
    <dbReference type="NCBI Taxonomy" id="35837"/>
    <lineage>
        <taxon>Bacteria</taxon>
        <taxon>Pseudomonadati</taxon>
        <taxon>Thermodesulfobacteriota</taxon>
        <taxon>Syntrophobacteria</taxon>
        <taxon>Syntrophobacterales</taxon>
        <taxon>Syntrophobacteraceae</taxon>
        <taxon>Desulfacinum</taxon>
    </lineage>
</organism>
<evidence type="ECO:0000259" key="1">
    <source>
        <dbReference type="Pfam" id="PF00899"/>
    </source>
</evidence>
<dbReference type="Gene3D" id="3.40.50.720">
    <property type="entry name" value="NAD(P)-binding Rossmann-like Domain"/>
    <property type="match status" value="1"/>
</dbReference>
<gene>
    <name evidence="2" type="ORF">ENS06_04365</name>
</gene>
<proteinExistence type="predicted"/>
<dbReference type="InterPro" id="IPR045886">
    <property type="entry name" value="ThiF/MoeB/HesA"/>
</dbReference>
<comment type="caution">
    <text evidence="2">The sequence shown here is derived from an EMBL/GenBank/DDBJ whole genome shotgun (WGS) entry which is preliminary data.</text>
</comment>
<reference evidence="2" key="1">
    <citation type="journal article" date="2020" name="mSystems">
        <title>Genome- and Community-Level Interaction Insights into Carbon Utilization and Element Cycling Functions of Hydrothermarchaeota in Hydrothermal Sediment.</title>
        <authorList>
            <person name="Zhou Z."/>
            <person name="Liu Y."/>
            <person name="Xu W."/>
            <person name="Pan J."/>
            <person name="Luo Z.H."/>
            <person name="Li M."/>
        </authorList>
    </citation>
    <scope>NUCLEOTIDE SEQUENCE [LARGE SCALE GENOMIC DNA]</scope>
    <source>
        <strain evidence="2">SpSt-456</strain>
    </source>
</reference>
<dbReference type="InterPro" id="IPR000594">
    <property type="entry name" value="ThiF_NAD_FAD-bd"/>
</dbReference>
<dbReference type="PANTHER" id="PTHR43267">
    <property type="entry name" value="TRNA THREONYLCARBAMOYLADENOSINE DEHYDRATASE"/>
    <property type="match status" value="1"/>
</dbReference>
<dbReference type="GO" id="GO:0008641">
    <property type="term" value="F:ubiquitin-like modifier activating enzyme activity"/>
    <property type="evidence" value="ECO:0007669"/>
    <property type="project" value="InterPro"/>
</dbReference>
<dbReference type="SUPFAM" id="SSF69572">
    <property type="entry name" value="Activating enzymes of the ubiquitin-like proteins"/>
    <property type="match status" value="1"/>
</dbReference>
<dbReference type="PANTHER" id="PTHR43267:SF1">
    <property type="entry name" value="TRNA THREONYLCARBAMOYLADENOSINE DEHYDRATASE"/>
    <property type="match status" value="1"/>
</dbReference>
<sequence>MISTTVVYGGRSVRVIEDADLLKWAAQNDLPPWEAQREALRNGILPARYLKNLWTLHFEDQKALAASTVFVCGCGGLGGVSAQLLARAGIGHLILCDADSFYPTNLNRQWFAYSENLGRPKAEEAAEGCRRINPLIQVTPFQEPLGRENADRLLGGSQVAVDALDNLESRFVLEEACRNRRIPWVHGAVAGWFGQIATFLPESLVGLEAVYGGRRDRTEAEQDLGVPGPTPAVIGSLQAMEVLRLLTRRPPAYAGRLLYFDGETGTLHGIPLAESSKKD</sequence>
<protein>
    <submittedName>
        <fullName evidence="2">HesA/MoeB/ThiF family protein</fullName>
    </submittedName>
</protein>
<feature type="domain" description="THIF-type NAD/FAD binding fold" evidence="1">
    <location>
        <begin position="55"/>
        <end position="275"/>
    </location>
</feature>
<dbReference type="AlphaFoldDB" id="A0A832E9T3"/>
<dbReference type="Pfam" id="PF00899">
    <property type="entry name" value="ThiF"/>
    <property type="match status" value="1"/>
</dbReference>
<accession>A0A832E9T3</accession>
<evidence type="ECO:0000313" key="2">
    <source>
        <dbReference type="EMBL" id="HFK96547.1"/>
    </source>
</evidence>
<dbReference type="GO" id="GO:0061504">
    <property type="term" value="P:cyclic threonylcarbamoyladenosine biosynthetic process"/>
    <property type="evidence" value="ECO:0007669"/>
    <property type="project" value="TreeGrafter"/>
</dbReference>
<dbReference type="GO" id="GO:0061503">
    <property type="term" value="F:tRNA threonylcarbamoyladenosine dehydratase"/>
    <property type="evidence" value="ECO:0007669"/>
    <property type="project" value="TreeGrafter"/>
</dbReference>
<dbReference type="InterPro" id="IPR035985">
    <property type="entry name" value="Ubiquitin-activating_enz"/>
</dbReference>